<protein>
    <submittedName>
        <fullName evidence="3">Uncharacterized protein</fullName>
    </submittedName>
</protein>
<dbReference type="AlphaFoldDB" id="A0A1E1WJC2"/>
<evidence type="ECO:0000256" key="2">
    <source>
        <dbReference type="SAM" id="Phobius"/>
    </source>
</evidence>
<feature type="transmembrane region" description="Helical" evidence="2">
    <location>
        <begin position="104"/>
        <end position="123"/>
    </location>
</feature>
<accession>A0A1E1WJC2</accession>
<feature type="region of interest" description="Disordered" evidence="1">
    <location>
        <begin position="142"/>
        <end position="164"/>
    </location>
</feature>
<keyword evidence="2" id="KW-1133">Transmembrane helix</keyword>
<dbReference type="EMBL" id="GDQN01003960">
    <property type="protein sequence ID" value="JAT87094.1"/>
    <property type="molecule type" value="Transcribed_RNA"/>
</dbReference>
<sequence>RTQLTCDGDDYDQLQGSYLVTMPLHCILRTEEFTIVNENDQIAGQPLKLKKISFTESQKSTTSPRFQMNSINLKALHDIQKKITLQAPIEVDSVVPHSLYHTTIPFYALVLGALALSIIILILKRQKKFNKIKNHSTSTKSETKYEDIGEPGKRNHPAIFSIKT</sequence>
<name>A0A1E1WJC2_PECGO</name>
<evidence type="ECO:0000256" key="1">
    <source>
        <dbReference type="SAM" id="MobiDB-lite"/>
    </source>
</evidence>
<evidence type="ECO:0000313" key="3">
    <source>
        <dbReference type="EMBL" id="JAT87094.1"/>
    </source>
</evidence>
<keyword evidence="2" id="KW-0812">Transmembrane</keyword>
<feature type="non-terminal residue" evidence="3">
    <location>
        <position position="1"/>
    </location>
</feature>
<proteinExistence type="predicted"/>
<keyword evidence="2" id="KW-0472">Membrane</keyword>
<feature type="compositionally biased region" description="Basic and acidic residues" evidence="1">
    <location>
        <begin position="142"/>
        <end position="153"/>
    </location>
</feature>
<reference evidence="3" key="1">
    <citation type="submission" date="2015-09" db="EMBL/GenBank/DDBJ databases">
        <title>De novo assembly of Pectinophora gossypiella (Pink Bollworm) gut transcriptome.</title>
        <authorList>
            <person name="Tassone E.E."/>
        </authorList>
    </citation>
    <scope>NUCLEOTIDE SEQUENCE</scope>
</reference>
<gene>
    <name evidence="3" type="ORF">g.18067</name>
</gene>
<organism evidence="3">
    <name type="scientific">Pectinophora gossypiella</name>
    <name type="common">Cotton pink bollworm</name>
    <name type="synonym">Depressaria gossypiella</name>
    <dbReference type="NCBI Taxonomy" id="13191"/>
    <lineage>
        <taxon>Eukaryota</taxon>
        <taxon>Metazoa</taxon>
        <taxon>Ecdysozoa</taxon>
        <taxon>Arthropoda</taxon>
        <taxon>Hexapoda</taxon>
        <taxon>Insecta</taxon>
        <taxon>Pterygota</taxon>
        <taxon>Neoptera</taxon>
        <taxon>Endopterygota</taxon>
        <taxon>Lepidoptera</taxon>
        <taxon>Glossata</taxon>
        <taxon>Ditrysia</taxon>
        <taxon>Gelechioidea</taxon>
        <taxon>Gelechiidae</taxon>
        <taxon>Apatetrinae</taxon>
        <taxon>Pectinophora</taxon>
    </lineage>
</organism>
<dbReference type="OrthoDB" id="7290788at2759"/>